<evidence type="ECO:0000256" key="1">
    <source>
        <dbReference type="SAM" id="MobiDB-lite"/>
    </source>
</evidence>
<dbReference type="AlphaFoldDB" id="A0A448YZW4"/>
<feature type="compositionally biased region" description="Basic and acidic residues" evidence="1">
    <location>
        <begin position="375"/>
        <end position="384"/>
    </location>
</feature>
<reference evidence="3 4" key="1">
    <citation type="submission" date="2019-01" db="EMBL/GenBank/DDBJ databases">
        <authorList>
            <person name="Ferrante I. M."/>
        </authorList>
    </citation>
    <scope>NUCLEOTIDE SEQUENCE [LARGE SCALE GENOMIC DNA]</scope>
    <source>
        <strain evidence="3 4">B856</strain>
    </source>
</reference>
<feature type="transmembrane region" description="Helical" evidence="2">
    <location>
        <begin position="94"/>
        <end position="116"/>
    </location>
</feature>
<keyword evidence="2" id="KW-0472">Membrane</keyword>
<name>A0A448YZW4_9STRA</name>
<proteinExistence type="predicted"/>
<feature type="compositionally biased region" description="Polar residues" evidence="1">
    <location>
        <begin position="232"/>
        <end position="262"/>
    </location>
</feature>
<feature type="compositionally biased region" description="Polar residues" evidence="1">
    <location>
        <begin position="46"/>
        <end position="56"/>
    </location>
</feature>
<feature type="region of interest" description="Disordered" evidence="1">
    <location>
        <begin position="721"/>
        <end position="742"/>
    </location>
</feature>
<feature type="compositionally biased region" description="Low complexity" evidence="1">
    <location>
        <begin position="629"/>
        <end position="642"/>
    </location>
</feature>
<evidence type="ECO:0000313" key="4">
    <source>
        <dbReference type="Proteomes" id="UP000291116"/>
    </source>
</evidence>
<gene>
    <name evidence="3" type="ORF">PSNMU_V1.4_AUG-EV-PASAV3_0020260</name>
</gene>
<evidence type="ECO:0008006" key="5">
    <source>
        <dbReference type="Google" id="ProtNLM"/>
    </source>
</evidence>
<evidence type="ECO:0000313" key="3">
    <source>
        <dbReference type="EMBL" id="VEU35294.1"/>
    </source>
</evidence>
<dbReference type="Proteomes" id="UP000291116">
    <property type="component" value="Unassembled WGS sequence"/>
</dbReference>
<evidence type="ECO:0000256" key="2">
    <source>
        <dbReference type="SAM" id="Phobius"/>
    </source>
</evidence>
<accession>A0A448YZW4</accession>
<dbReference type="EMBL" id="CAACVS010000055">
    <property type="protein sequence ID" value="VEU35294.1"/>
    <property type="molecule type" value="Genomic_DNA"/>
</dbReference>
<organism evidence="3 4">
    <name type="scientific">Pseudo-nitzschia multistriata</name>
    <dbReference type="NCBI Taxonomy" id="183589"/>
    <lineage>
        <taxon>Eukaryota</taxon>
        <taxon>Sar</taxon>
        <taxon>Stramenopiles</taxon>
        <taxon>Ochrophyta</taxon>
        <taxon>Bacillariophyta</taxon>
        <taxon>Bacillariophyceae</taxon>
        <taxon>Bacillariophycidae</taxon>
        <taxon>Bacillariales</taxon>
        <taxon>Bacillariaceae</taxon>
        <taxon>Pseudo-nitzschia</taxon>
    </lineage>
</organism>
<protein>
    <recommendedName>
        <fullName evidence="5">Transmembrane protein</fullName>
    </recommendedName>
</protein>
<feature type="region of interest" description="Disordered" evidence="1">
    <location>
        <begin position="562"/>
        <end position="583"/>
    </location>
</feature>
<keyword evidence="4" id="KW-1185">Reference proteome</keyword>
<dbReference type="OrthoDB" id="10667551at2759"/>
<sequence length="861" mass="92518">MTNGYSHGLEQRKESKDSILELRGSCSCDDECYNRVAEDPSLASVPANQGSSTNPPLSMVGTMGDGRDDNTARFGSPIDFSARKRSHTGETRSIFLFVAALALLLTGSATTTIILLTSNRSSDGNVLPAQKYLEENMHSLLRVHKWFRGQRVRGTRVLQDVLDATDGNDSDPAGVPVNINVLNTNGTAPPSQNATDPPTIIVDELITLAPTPNPSVSHSPTLPMAESEPSAAPSTYLPTISFAPTISHSPTNYPSRTPTSAPTGPPSFAPSLQPSRSMAPSFLPTISHEPSISNAPSERIEPTMAPTERVDVIVETNITMILKNVPHNLTGNEPEIWQEVTSNHVENFYKTVSDEFATHWAFSTIDVNTTLVKQETVDESKGPETDGSGQTITENQSTPTTAPIAYNDTITLKITYNQTISATPNDTLAEQELADMDNLFIYPFSTDSFDYSVDLARALNWTTWIIVEAVDPGERDGPSAMTPSVNGLTVNQTIAISASIVMGAVVIVTFLLWDRSHKNDGRHVDGNAVDVSIHSSLEGKPAQVSERTSAFGMKWMVPLSKNGGQAHGGESDGSVYDDTTSTRSAPAHLRRAYIYKNASKRANLGSTDEEGPLANTSRHSGSGNNSRASSDNSPDDSPQQNDFNSSISSFRVPKQVPLSNRSTSERSIMSSATDRSVSNHGVPPVLPPIPPRSTFGPASSSFASTISTHDVARRYSGDHLNSNQPSLHFQRPTPGRQAGSYGRRISALSDDSIRDYSFATDGFVSDRDVHDYSSEEQLSPGYNDCPGESSPHYIPSIEPPSEAFTSPLHIPDEEGLSSAVGVGARARSPTSPVPTILGLEPESAILTPSQHGFAMTVQDIE</sequence>
<feature type="compositionally biased region" description="Polar residues" evidence="1">
    <location>
        <begin position="387"/>
        <end position="401"/>
    </location>
</feature>
<feature type="region of interest" description="Disordered" evidence="1">
    <location>
        <begin position="603"/>
        <end position="687"/>
    </location>
</feature>
<keyword evidence="2" id="KW-1133">Transmembrane helix</keyword>
<feature type="region of interest" description="Disordered" evidence="1">
    <location>
        <begin position="211"/>
        <end position="281"/>
    </location>
</feature>
<feature type="region of interest" description="Disordered" evidence="1">
    <location>
        <begin position="42"/>
        <end position="74"/>
    </location>
</feature>
<keyword evidence="2" id="KW-0812">Transmembrane</keyword>
<feature type="region of interest" description="Disordered" evidence="1">
    <location>
        <begin position="375"/>
        <end position="402"/>
    </location>
</feature>
<feature type="compositionally biased region" description="Polar residues" evidence="1">
    <location>
        <begin position="657"/>
        <end position="679"/>
    </location>
</feature>
<feature type="compositionally biased region" description="Polar residues" evidence="1">
    <location>
        <begin position="614"/>
        <end position="628"/>
    </location>
</feature>